<keyword evidence="2" id="KW-1185">Reference proteome</keyword>
<comment type="caution">
    <text evidence="1">The sequence shown here is derived from an EMBL/GenBank/DDBJ whole genome shotgun (WGS) entry which is preliminary data.</text>
</comment>
<dbReference type="RefSeq" id="WP_186967998.1">
    <property type="nucleotide sequence ID" value="NZ_JACOOE010000008.1"/>
</dbReference>
<dbReference type="EMBL" id="JACOOE010000008">
    <property type="protein sequence ID" value="MBC5606192.1"/>
    <property type="molecule type" value="Genomic_DNA"/>
</dbReference>
<organism evidence="1 2">
    <name type="scientific">Bacteroides difficilis</name>
    <dbReference type="NCBI Taxonomy" id="2763021"/>
    <lineage>
        <taxon>Bacteria</taxon>
        <taxon>Pseudomonadati</taxon>
        <taxon>Bacteroidota</taxon>
        <taxon>Bacteroidia</taxon>
        <taxon>Bacteroidales</taxon>
        <taxon>Bacteroidaceae</taxon>
        <taxon>Bacteroides</taxon>
    </lineage>
</organism>
<dbReference type="Proteomes" id="UP000600600">
    <property type="component" value="Unassembled WGS sequence"/>
</dbReference>
<evidence type="ECO:0000313" key="2">
    <source>
        <dbReference type="Proteomes" id="UP000600600"/>
    </source>
</evidence>
<gene>
    <name evidence="1" type="ORF">H8S67_16150</name>
</gene>
<sequence length="1802" mass="200268">MDIKNFKDGDSGKEVRLCIEENFKNLNEFKTGYQDKVDGPDGKSSILRSFASEADRDLYKSDTEKYAAKLLYQVIIPAMNASSSIATLRISVTEAPSAIVAENARVALGFTYYSFYDEITEPNATKGVVKFTINGTQVADLTSELVHRESYVFDLTPYLIVGDNSIIAIVNNNDGSQRTLSYNVSVRQLSVSLVGFNQMEAKAGAFNITAKVVGSAATVFVLVDEQQVAAGTVNAGAQRAFVIPAQETNGVHTISIYATATDVAITTDTQVYEFISDVDGSPAIGVDFPVQAATVYDTIVLRYWVFSKAVEGAIPVRMSIESSDGQELFAGEDNVTLTGGVSAMTAWNIPLTNEEYIGDITLVLEAAGVRRELPLHVNMIDDVTLAPASDCRLFLASAGRSNTASNKAQWISKEKDAPEIAAIFSESFDFSENGSGWNTDSDGNVACHIRSGARVTIPYTPFDKNYGQGNDLDNPGTKTGKMIEVELATRNCVNMNAPVLTCYDPVNGVGIKIFANGTTFSSSGSSTFTDFKEETHIRLGFMVECDEQADRCFMSVIADGVPQGITVYSKADTFKQATPQQIVIGSDECDVDLYAIRVYDKSLTIQEIIGNYAYDTPKAADKVAIARRNDVFDNAGNVNYAKLRKALPNLPILVLETPSLPAVKGEKTPVPSTTFENPLSTGVDDAPSFTAENAVNDVQGTSSSKIEATEPEGEFKYRNYKEDYKEGFLPVGLSEKLIKYQLKKGLPGEKKFCYKINYMSSEMCNNTVLAELYNRVAVSAGLLTGPQQEQEEEGKEVTYRQTIFGFPMCIYWKKPGESRMKYVSMFDFNNDKGNLNILGFDRDKYPKTEIWEVSDNITFFDHPYRGCWVDETGKIQNDITAEFESRLPGDSEVNEDCAYGEAKTEGQVEQANKECASLVRFCNWMYSTNQELATGKPLSQTYTDKDGKEYTVDNASYRLAKFLTEKDEYLDWEKVTYYYNFTARHLMIDSRAKNMHLVTEDGIHFYPVLYDADTAEGNDNNGKLSYPYYYEDTDLDAGGKVVFNGQKSALWINVREGFAEAIATQDRALRSSAGYSYEEEKALFDSHREQWCEALFAYAAWALYKNNPAYIEAALGDKKHQRNYWMYYSYRYWDSKFHSGDAPKNNLVLRVWGRGADLTVVPYCCLYPRAEWGSTNKVTTQRCLDLKNGVTFKNQIDSDVSNFIIYVFSSDLIVDLGDLSQMGDIQIDDVGAAPRLRRLLIGRDEEGFVNKRTKTLSLNKNRMLEELDISNCEGFGLQNDGTYKNYTLDLSNNTLLRALRAKGSTVTGFSLPQTDKLETLQLPEGLTTLALINLPNLGKNGGDFSILDTSELVSVSIRNCPAVDSRAIIEDCLSHEVQKLANVNITDILWNDFSLDYLFRLAEMKAELTGVINLKQDSANMPNFAQKRAMLEAFGDIDDPDNKLYVTYRVMRMNAPVISGNGYYPDTGTYQMVYAATPSTANNFRRAKWSITTNSYADITEDGVLTVKKVGGAGAAEVTLTMELLGGEEISSTRKIFFYLPDPKPGDYVYCDGSYSDIYDANRSVIGICFYVNGDDRRMIAIDNLATVPWGRNDLDIPDLKNYTVVDGANSSLTISDETYRENDNTTFKEFISGALSDWDGKKNTDRMHEQALYALQSNGLYIPQNMRELVQEMANITDDTTRRLYYPASFYCKMYEPKIKNNEMLNGKFTAGNWYLPSCGELARIVFYALKGYIKGEEGTDLAIFADAATNGIFAKISANWIWSSTECHSGNAWIVNGASGQVSSGNGKAFSYVVRCVAAF</sequence>
<accession>A0ABR7CEG7</accession>
<reference evidence="1 2" key="1">
    <citation type="submission" date="2020-08" db="EMBL/GenBank/DDBJ databases">
        <title>Genome public.</title>
        <authorList>
            <person name="Liu C."/>
            <person name="Sun Q."/>
        </authorList>
    </citation>
    <scope>NUCLEOTIDE SEQUENCE [LARGE SCALE GENOMIC DNA]</scope>
    <source>
        <strain evidence="1 2">M27</strain>
    </source>
</reference>
<protein>
    <submittedName>
        <fullName evidence="1">DUF1566 domain-containing protein</fullName>
    </submittedName>
</protein>
<name>A0ABR7CEG7_9BACE</name>
<evidence type="ECO:0000313" key="1">
    <source>
        <dbReference type="EMBL" id="MBC5606192.1"/>
    </source>
</evidence>
<proteinExistence type="predicted"/>